<feature type="compositionally biased region" description="Low complexity" evidence="1">
    <location>
        <begin position="206"/>
        <end position="257"/>
    </location>
</feature>
<feature type="compositionally biased region" description="Polar residues" evidence="1">
    <location>
        <begin position="1298"/>
        <end position="1307"/>
    </location>
</feature>
<feature type="region of interest" description="Disordered" evidence="1">
    <location>
        <begin position="456"/>
        <end position="477"/>
    </location>
</feature>
<dbReference type="EMBL" id="MCFL01000100">
    <property type="protein sequence ID" value="ORZ30117.1"/>
    <property type="molecule type" value="Genomic_DNA"/>
</dbReference>
<feature type="region of interest" description="Disordered" evidence="1">
    <location>
        <begin position="1369"/>
        <end position="1398"/>
    </location>
</feature>
<gene>
    <name evidence="2" type="ORF">BCR44DRAFT_1517454</name>
</gene>
<feature type="region of interest" description="Disordered" evidence="1">
    <location>
        <begin position="517"/>
        <end position="550"/>
    </location>
</feature>
<feature type="compositionally biased region" description="Polar residues" evidence="1">
    <location>
        <begin position="1278"/>
        <end position="1290"/>
    </location>
</feature>
<feature type="region of interest" description="Disordered" evidence="1">
    <location>
        <begin position="868"/>
        <end position="907"/>
    </location>
</feature>
<feature type="region of interest" description="Disordered" evidence="1">
    <location>
        <begin position="813"/>
        <end position="835"/>
    </location>
</feature>
<protein>
    <submittedName>
        <fullName evidence="2">Uncharacterized protein</fullName>
    </submittedName>
</protein>
<feature type="compositionally biased region" description="Basic residues" evidence="1">
    <location>
        <begin position="722"/>
        <end position="731"/>
    </location>
</feature>
<evidence type="ECO:0000313" key="3">
    <source>
        <dbReference type="Proteomes" id="UP000193411"/>
    </source>
</evidence>
<feature type="compositionally biased region" description="Polar residues" evidence="1">
    <location>
        <begin position="650"/>
        <end position="661"/>
    </location>
</feature>
<feature type="region of interest" description="Disordered" evidence="1">
    <location>
        <begin position="691"/>
        <end position="744"/>
    </location>
</feature>
<feature type="compositionally biased region" description="Polar residues" evidence="1">
    <location>
        <begin position="668"/>
        <end position="677"/>
    </location>
</feature>
<evidence type="ECO:0000256" key="1">
    <source>
        <dbReference type="SAM" id="MobiDB-lite"/>
    </source>
</evidence>
<keyword evidence="3" id="KW-1185">Reference proteome</keyword>
<evidence type="ECO:0000313" key="2">
    <source>
        <dbReference type="EMBL" id="ORZ30117.1"/>
    </source>
</evidence>
<sequence length="1413" mass="147917">MDTTKNDDATPDLHGFSYGPPLPCTGDPGGQQISAQSGFGSPVALDSAGLGLTMDDLLDMDAFCSGAGVVVGDLGIMGGNIGMAMDVDVGPVSFSTVATTAPLTAAAIASTSPLVTGDQQRNNLDVRHQPEAMPQVQVDADAFNLTSRLPLDLDPPLPPLPPTLPYFHSPMSTADSLSQPLPHPSFCHSSSPAYPPGISSQPHNRPSTAPSTSSSSFSTNISTSPSSIPRSPTPESICSSSSSTISDHSAAPSYHPSPAIAPAPSAIDYRFTTFSPIASPVQAASRPVSPPPAWDLQDSHPPSAFFPAAAAAAAAAASAPVRQRRSHVTDGEWLEHASDSCARLVVERVLDEKRRLLELLYTRFTASEIHTWAYSANISLSTNANDPLYSLAPRHSTSLPSPPVSIATSTPMSPASTLWSQPLCPPTTAFASAPAAPPPPPVPPSLIIRIRKPLLAPTPSASDPPAPTPTRAHPPTSQVLARCTYSNPTATAAALDDDDDSDALSSLASDYEATVAARARPVKRAKTSQAARGIARAAKARRKRQERTGEYGQRWVAVEDGAAVARAARSSGGAGAGRHRGGGRRGTGQKSKEAQQLAAAKGQLRCTQLQSHALESAALSAVAAARGAERQIPPAPGRGRGRARRETASMRRSNVTGSVHSTMDPVPTATSDTVSGLTSLPHLNAPALKASAADAVKPNALDASAKRKRRVTQGDLGIASHSKQKKRRQRRASGNTKSRHVDGGLADVDDEDEVVVDVVRLEHLAVDSGPVPLLGPALEYPFMRLPTPPPDIFRSRGLPALLLGDALAAAARVQPQGQRSNRARRRQQWQSSSSTSVCLSRNVRATVRSVQLTPPEQGECVQILQDEEQTATEPVGASDRAESTPPMPTMPSAHSRLEPTPSIHNDPHAQIQPEVAESTPPSLSSYLSVYMSSSSSSSRPSTPSTTSSRAASPSPSPVAAHPTSAASSITAALGETPLVSLGTRWTRADRLLLCTQWLAATDPGDLVARLSHHFPTRSKRACRHQLDDLIHGRVTCEGVDVEALKNRKVRGYADPRYEGMGGAGGGARRRGGKAPAAVRGVVGEGMKQELGGAANPSQSPRKPVEIVVMVPPVQARHLQVLRKRLSSMTQVQNETAAQVKIAGAGAGNCAAGNALGGVIEDGIVRDLHEARAVAQGATEDVMTVDVSKETGSAAPELRSIQENPLVDAHQDGMLVDGDSDESRPILELVDSPIRDPSSGMQPNPSPNARPLTPAPLKTRSEAPYNDQDQAADGHVAQSEPNVLQGRSRSPLSLAKASSRMSNSSPLPTSIKDKKQNKGLIRPSTAPPTLPSVSSSASSRATRPAAASSSPTRPAVVVEQHPHPFSVTSLLSGNGSREATCTQDQIGQPRDGAGPTRSTSVLQALLGRALRWDR</sequence>
<feature type="compositionally biased region" description="Low complexity" evidence="1">
    <location>
        <begin position="1330"/>
        <end position="1354"/>
    </location>
</feature>
<feature type="region of interest" description="Disordered" evidence="1">
    <location>
        <begin position="171"/>
        <end position="257"/>
    </location>
</feature>
<feature type="region of interest" description="Disordered" evidence="1">
    <location>
        <begin position="1201"/>
        <end position="1354"/>
    </location>
</feature>
<feature type="region of interest" description="Disordered" evidence="1">
    <location>
        <begin position="568"/>
        <end position="599"/>
    </location>
</feature>
<feature type="region of interest" description="Disordered" evidence="1">
    <location>
        <begin position="627"/>
        <end position="677"/>
    </location>
</feature>
<reference evidence="2 3" key="1">
    <citation type="submission" date="2016-07" db="EMBL/GenBank/DDBJ databases">
        <title>Pervasive Adenine N6-methylation of Active Genes in Fungi.</title>
        <authorList>
            <consortium name="DOE Joint Genome Institute"/>
            <person name="Mondo S.J."/>
            <person name="Dannebaum R.O."/>
            <person name="Kuo R.C."/>
            <person name="Labutti K."/>
            <person name="Haridas S."/>
            <person name="Kuo A."/>
            <person name="Salamov A."/>
            <person name="Ahrendt S.R."/>
            <person name="Lipzen A."/>
            <person name="Sullivan W."/>
            <person name="Andreopoulos W.B."/>
            <person name="Clum A."/>
            <person name="Lindquist E."/>
            <person name="Daum C."/>
            <person name="Ramamoorthy G.K."/>
            <person name="Gryganskyi A."/>
            <person name="Culley D."/>
            <person name="Magnuson J.K."/>
            <person name="James T.Y."/>
            <person name="O'Malley M.A."/>
            <person name="Stajich J.E."/>
            <person name="Spatafora J.W."/>
            <person name="Visel A."/>
            <person name="Grigoriev I.V."/>
        </authorList>
    </citation>
    <scope>NUCLEOTIDE SEQUENCE [LARGE SCALE GENOMIC DNA]</scope>
    <source>
        <strain evidence="2 3">PL171</strain>
    </source>
</reference>
<feature type="compositionally biased region" description="Polar residues" evidence="1">
    <location>
        <begin position="187"/>
        <end position="205"/>
    </location>
</feature>
<dbReference type="Proteomes" id="UP000193411">
    <property type="component" value="Unassembled WGS sequence"/>
</dbReference>
<feature type="region of interest" description="Disordered" evidence="1">
    <location>
        <begin position="1"/>
        <end position="30"/>
    </location>
</feature>
<feature type="compositionally biased region" description="Low complexity" evidence="1">
    <location>
        <begin position="527"/>
        <end position="537"/>
    </location>
</feature>
<organism evidence="2 3">
    <name type="scientific">Catenaria anguillulae PL171</name>
    <dbReference type="NCBI Taxonomy" id="765915"/>
    <lineage>
        <taxon>Eukaryota</taxon>
        <taxon>Fungi</taxon>
        <taxon>Fungi incertae sedis</taxon>
        <taxon>Blastocladiomycota</taxon>
        <taxon>Blastocladiomycetes</taxon>
        <taxon>Blastocladiales</taxon>
        <taxon>Catenariaceae</taxon>
        <taxon>Catenaria</taxon>
    </lineage>
</organism>
<feature type="compositionally biased region" description="Polar residues" evidence="1">
    <location>
        <begin position="1369"/>
        <end position="1385"/>
    </location>
</feature>
<accession>A0A1Y2H6B3</accession>
<feature type="region of interest" description="Disordered" evidence="1">
    <location>
        <begin position="932"/>
        <end position="963"/>
    </location>
</feature>
<proteinExistence type="predicted"/>
<feature type="region of interest" description="Disordered" evidence="1">
    <location>
        <begin position="399"/>
        <end position="418"/>
    </location>
</feature>
<comment type="caution">
    <text evidence="2">The sequence shown here is derived from an EMBL/GenBank/DDBJ whole genome shotgun (WGS) entry which is preliminary data.</text>
</comment>
<name>A0A1Y2H6B3_9FUNG</name>
<feature type="compositionally biased region" description="Polar residues" evidence="1">
    <location>
        <begin position="406"/>
        <end position="418"/>
    </location>
</feature>